<protein>
    <submittedName>
        <fullName evidence="1">Uncharacterized protein</fullName>
    </submittedName>
</protein>
<feature type="non-terminal residue" evidence="1">
    <location>
        <position position="31"/>
    </location>
</feature>
<evidence type="ECO:0000313" key="1">
    <source>
        <dbReference type="EMBL" id="GAH16677.1"/>
    </source>
</evidence>
<sequence>MYLKENISPHQISRLQQKLAGFAEVSEARYI</sequence>
<dbReference type="AlphaFoldDB" id="X1D8W5"/>
<comment type="caution">
    <text evidence="1">The sequence shown here is derived from an EMBL/GenBank/DDBJ whole genome shotgun (WGS) entry which is preliminary data.</text>
</comment>
<dbReference type="EMBL" id="BART01031685">
    <property type="protein sequence ID" value="GAH16677.1"/>
    <property type="molecule type" value="Genomic_DNA"/>
</dbReference>
<name>X1D8W5_9ZZZZ</name>
<proteinExistence type="predicted"/>
<gene>
    <name evidence="1" type="ORF">S01H4_54978</name>
</gene>
<reference evidence="1" key="1">
    <citation type="journal article" date="2014" name="Front. Microbiol.">
        <title>High frequency of phylogenetically diverse reductive dehalogenase-homologous genes in deep subseafloor sedimentary metagenomes.</title>
        <authorList>
            <person name="Kawai M."/>
            <person name="Futagami T."/>
            <person name="Toyoda A."/>
            <person name="Takaki Y."/>
            <person name="Nishi S."/>
            <person name="Hori S."/>
            <person name="Arai W."/>
            <person name="Tsubouchi T."/>
            <person name="Morono Y."/>
            <person name="Uchiyama I."/>
            <person name="Ito T."/>
            <person name="Fujiyama A."/>
            <person name="Inagaki F."/>
            <person name="Takami H."/>
        </authorList>
    </citation>
    <scope>NUCLEOTIDE SEQUENCE</scope>
    <source>
        <strain evidence="1">Expedition CK06-06</strain>
    </source>
</reference>
<accession>X1D8W5</accession>
<organism evidence="1">
    <name type="scientific">marine sediment metagenome</name>
    <dbReference type="NCBI Taxonomy" id="412755"/>
    <lineage>
        <taxon>unclassified sequences</taxon>
        <taxon>metagenomes</taxon>
        <taxon>ecological metagenomes</taxon>
    </lineage>
</organism>